<dbReference type="RefSeq" id="WP_251592597.1">
    <property type="nucleotide sequence ID" value="NZ_JAMLJI010000002.1"/>
</dbReference>
<comment type="caution">
    <text evidence="3">The sequence shown here is derived from an EMBL/GenBank/DDBJ whole genome shotgun (WGS) entry which is preliminary data.</text>
</comment>
<dbReference type="InterPro" id="IPR013024">
    <property type="entry name" value="GGCT-like"/>
</dbReference>
<proteinExistence type="predicted"/>
<evidence type="ECO:0000313" key="3">
    <source>
        <dbReference type="EMBL" id="MDR5894948.1"/>
    </source>
</evidence>
<sequence>MIRSERNAIPSLSITRDVLERDQLRAHFARHHPEIETLDDTALTASIRTLLDHKPVDTDTDGVFLFAYGSLIWNPCVAVGERRAVRLHDYHRAFCLRFEHGRGSLEAPGLMLGLVDGGHCQGMALEIPGDQLEHELLLVWRREMLTGAYVPRWVRLESEAGLFSAIAFIANSDDDSFVGELTDEETIKMLARGAGTLGTCRDYLSNTVTDLRALGIHDAQLEVFAHALGVTP</sequence>
<evidence type="ECO:0000256" key="2">
    <source>
        <dbReference type="ARBA" id="ARBA00023239"/>
    </source>
</evidence>
<dbReference type="Pfam" id="PF04752">
    <property type="entry name" value="ChaC"/>
    <property type="match status" value="1"/>
</dbReference>
<dbReference type="EMBL" id="JARWAO010000001">
    <property type="protein sequence ID" value="MDR5894948.1"/>
    <property type="molecule type" value="Genomic_DNA"/>
</dbReference>
<dbReference type="SUPFAM" id="SSF110857">
    <property type="entry name" value="Gamma-glutamyl cyclotransferase-like"/>
    <property type="match status" value="1"/>
</dbReference>
<dbReference type="Gene3D" id="3.10.490.10">
    <property type="entry name" value="Gamma-glutamyl cyclotransferase-like"/>
    <property type="match status" value="1"/>
</dbReference>
<evidence type="ECO:0000313" key="4">
    <source>
        <dbReference type="Proteomes" id="UP001269375"/>
    </source>
</evidence>
<evidence type="ECO:0000256" key="1">
    <source>
        <dbReference type="ARBA" id="ARBA00012344"/>
    </source>
</evidence>
<dbReference type="InterPro" id="IPR006840">
    <property type="entry name" value="ChaC"/>
</dbReference>
<dbReference type="EC" id="4.3.2.7" evidence="1"/>
<dbReference type="InterPro" id="IPR036568">
    <property type="entry name" value="GGCT-like_sf"/>
</dbReference>
<reference evidence="3 4" key="1">
    <citation type="submission" date="2023-04" db="EMBL/GenBank/DDBJ databases">
        <title>A long-awaited taxogenomic arrangement of the family Halomonadaceae.</title>
        <authorList>
            <person name="De La Haba R."/>
            <person name="Chuvochina M."/>
            <person name="Wittouck S."/>
            <person name="Arahal D.R."/>
            <person name="Sanchez-Porro C."/>
            <person name="Hugenholtz P."/>
            <person name="Ventosa A."/>
        </authorList>
    </citation>
    <scope>NUCLEOTIDE SEQUENCE [LARGE SCALE GENOMIC DNA]</scope>
    <source>
        <strain evidence="3 4">DSM 22428</strain>
    </source>
</reference>
<gene>
    <name evidence="3" type="ORF">QC825_02515</name>
</gene>
<organism evidence="3 4">
    <name type="scientific">Larsenimonas suaedae</name>
    <dbReference type="NCBI Taxonomy" id="1851019"/>
    <lineage>
        <taxon>Bacteria</taxon>
        <taxon>Pseudomonadati</taxon>
        <taxon>Pseudomonadota</taxon>
        <taxon>Gammaproteobacteria</taxon>
        <taxon>Oceanospirillales</taxon>
        <taxon>Halomonadaceae</taxon>
        <taxon>Larsenimonas</taxon>
    </lineage>
</organism>
<dbReference type="PANTHER" id="PTHR12192">
    <property type="entry name" value="CATION TRANSPORT PROTEIN CHAC-RELATED"/>
    <property type="match status" value="1"/>
</dbReference>
<keyword evidence="2" id="KW-0456">Lyase</keyword>
<accession>A0ABU1GSG4</accession>
<dbReference type="PANTHER" id="PTHR12192:SF2">
    <property type="entry name" value="GLUTATHIONE-SPECIFIC GAMMA-GLUTAMYLCYCLOTRANSFERASE 2"/>
    <property type="match status" value="1"/>
</dbReference>
<protein>
    <recommendedName>
        <fullName evidence="1">glutathione-specific gamma-glutamylcyclotransferase</fullName>
        <ecNumber evidence="1">4.3.2.7</ecNumber>
    </recommendedName>
</protein>
<dbReference type="Proteomes" id="UP001269375">
    <property type="component" value="Unassembled WGS sequence"/>
</dbReference>
<keyword evidence="4" id="KW-1185">Reference proteome</keyword>
<dbReference type="CDD" id="cd06661">
    <property type="entry name" value="GGCT_like"/>
    <property type="match status" value="1"/>
</dbReference>
<name>A0ABU1GSG4_9GAMM</name>